<dbReference type="SUPFAM" id="SSF82171">
    <property type="entry name" value="DPP6 N-terminal domain-like"/>
    <property type="match status" value="1"/>
</dbReference>
<dbReference type="EMBL" id="JACLCP010000005">
    <property type="protein sequence ID" value="MBC2846354.1"/>
    <property type="molecule type" value="Genomic_DNA"/>
</dbReference>
<evidence type="ECO:0000256" key="1">
    <source>
        <dbReference type="SAM" id="SignalP"/>
    </source>
</evidence>
<comment type="caution">
    <text evidence="2">The sequence shown here is derived from an EMBL/GenBank/DDBJ whole genome shotgun (WGS) entry which is preliminary data.</text>
</comment>
<evidence type="ECO:0000313" key="3">
    <source>
        <dbReference type="Proteomes" id="UP000533900"/>
    </source>
</evidence>
<keyword evidence="1" id="KW-0732">Signal</keyword>
<evidence type="ECO:0000313" key="2">
    <source>
        <dbReference type="EMBL" id="MBC2846354.1"/>
    </source>
</evidence>
<proteinExistence type="predicted"/>
<dbReference type="RefSeq" id="WP_185790068.1">
    <property type="nucleotide sequence ID" value="NZ_JACLCP010000005.1"/>
</dbReference>
<organism evidence="2 3">
    <name type="scientific">Winogradskyella flava</name>
    <dbReference type="NCBI Taxonomy" id="1884876"/>
    <lineage>
        <taxon>Bacteria</taxon>
        <taxon>Pseudomonadati</taxon>
        <taxon>Bacteroidota</taxon>
        <taxon>Flavobacteriia</taxon>
        <taxon>Flavobacteriales</taxon>
        <taxon>Flavobacteriaceae</taxon>
        <taxon>Winogradskyella</taxon>
    </lineage>
</organism>
<name>A0A842IWK8_9FLAO</name>
<accession>A0A842IWK8</accession>
<gene>
    <name evidence="2" type="ORF">H7F21_14710</name>
</gene>
<sequence>MYKAFIFFFIISFSAFAQEQIHISIKDSTTLKADKIFGVDTFGTLYYTAEDNTFHKKTKDTTITYTNFQLSEITSANAFNPLKINLFYQDFNTVIILDNRLAEVFKIDFNTVQPYKNVSFISTGYDNTLWIFNQDLQQLELYDYKTNKIRLKTVPVQSQILDLKSDYNNCYMLTENYLYIYNYFGSLIAKHKNDGFENMAFSKAHLVLKKDNGLNILTKNTTEIKPVEHPNLLINQFLVTNETLYIYDDEILRQYQLKLE</sequence>
<protein>
    <submittedName>
        <fullName evidence="2">Uncharacterized protein</fullName>
    </submittedName>
</protein>
<dbReference type="AlphaFoldDB" id="A0A842IWK8"/>
<feature type="chain" id="PRO_5032921940" evidence="1">
    <location>
        <begin position="18"/>
        <end position="260"/>
    </location>
</feature>
<keyword evidence="3" id="KW-1185">Reference proteome</keyword>
<reference evidence="2" key="1">
    <citation type="submission" date="2020-08" db="EMBL/GenBank/DDBJ databases">
        <title>Winogradskyella ouciana sp. nov., isolated from the hadal seawater of the Mariana Trench.</title>
        <authorList>
            <person name="He X."/>
        </authorList>
    </citation>
    <scope>NUCLEOTIDE SEQUENCE [LARGE SCALE GENOMIC DNA]</scope>
    <source>
        <strain evidence="2">KCTC 52348</strain>
    </source>
</reference>
<dbReference type="Proteomes" id="UP000533900">
    <property type="component" value="Unassembled WGS sequence"/>
</dbReference>
<feature type="signal peptide" evidence="1">
    <location>
        <begin position="1"/>
        <end position="17"/>
    </location>
</feature>